<dbReference type="GO" id="GO:0000981">
    <property type="term" value="F:DNA-binding transcription factor activity, RNA polymerase II-specific"/>
    <property type="evidence" value="ECO:0007669"/>
    <property type="project" value="TreeGrafter"/>
</dbReference>
<evidence type="ECO:0000259" key="11">
    <source>
        <dbReference type="SMART" id="SM01372"/>
    </source>
</evidence>
<evidence type="ECO:0000256" key="6">
    <source>
        <dbReference type="ARBA" id="ARBA00023163"/>
    </source>
</evidence>
<dbReference type="SUPFAM" id="SSF46785">
    <property type="entry name" value="Winged helix' DNA-binding domain"/>
    <property type="match status" value="2"/>
</dbReference>
<dbReference type="PANTHER" id="PTHR12081:SF7">
    <property type="entry name" value="TRANSCRIPTION FACTOR EFL-3"/>
    <property type="match status" value="1"/>
</dbReference>
<evidence type="ECO:0000256" key="9">
    <source>
        <dbReference type="RuleBase" id="RU003796"/>
    </source>
</evidence>
<comment type="similarity">
    <text evidence="2 9">Belongs to the E2F/DP family.</text>
</comment>
<evidence type="ECO:0000256" key="3">
    <source>
        <dbReference type="ARBA" id="ARBA00022491"/>
    </source>
</evidence>
<keyword evidence="7 9" id="KW-0539">Nucleus</keyword>
<evidence type="ECO:0000313" key="12">
    <source>
        <dbReference type="EMBL" id="GFY87098.1"/>
    </source>
</evidence>
<evidence type="ECO:0000256" key="10">
    <source>
        <dbReference type="SAM" id="MobiDB-lite"/>
    </source>
</evidence>
<organism evidence="12 13">
    <name type="scientific">Actinidia rufa</name>
    <dbReference type="NCBI Taxonomy" id="165716"/>
    <lineage>
        <taxon>Eukaryota</taxon>
        <taxon>Viridiplantae</taxon>
        <taxon>Streptophyta</taxon>
        <taxon>Embryophyta</taxon>
        <taxon>Tracheophyta</taxon>
        <taxon>Spermatophyta</taxon>
        <taxon>Magnoliopsida</taxon>
        <taxon>eudicotyledons</taxon>
        <taxon>Gunneridae</taxon>
        <taxon>Pentapetalae</taxon>
        <taxon>asterids</taxon>
        <taxon>Ericales</taxon>
        <taxon>Actinidiaceae</taxon>
        <taxon>Actinidia</taxon>
    </lineage>
</organism>
<evidence type="ECO:0000256" key="1">
    <source>
        <dbReference type="ARBA" id="ARBA00004123"/>
    </source>
</evidence>
<evidence type="ECO:0000256" key="4">
    <source>
        <dbReference type="ARBA" id="ARBA00023015"/>
    </source>
</evidence>
<dbReference type="InterPro" id="IPR003316">
    <property type="entry name" value="E2F_WHTH_DNA-bd_dom"/>
</dbReference>
<comment type="subcellular location">
    <subcellularLocation>
        <location evidence="1 9">Nucleus</location>
    </subcellularLocation>
</comment>
<comment type="caution">
    <text evidence="12">The sequence shown here is derived from an EMBL/GenBank/DDBJ whole genome shotgun (WGS) entry which is preliminary data.</text>
</comment>
<feature type="region of interest" description="Disordered" evidence="10">
    <location>
        <begin position="104"/>
        <end position="141"/>
    </location>
</feature>
<feature type="domain" description="E2F/DP family winged-helix DNA-binding" evidence="11">
    <location>
        <begin position="142"/>
        <end position="222"/>
    </location>
</feature>
<gene>
    <name evidence="12" type="ORF">Acr_05g0007370</name>
</gene>
<evidence type="ECO:0000256" key="8">
    <source>
        <dbReference type="ARBA" id="ARBA00023306"/>
    </source>
</evidence>
<dbReference type="OrthoDB" id="5318at2759"/>
<dbReference type="FunFam" id="1.10.10.10:FF:000073">
    <property type="entry name" value="E2F transcription factor 8"/>
    <property type="match status" value="1"/>
</dbReference>
<accession>A0A7J0EKV3</accession>
<feature type="domain" description="E2F/DP family winged-helix DNA-binding" evidence="11">
    <location>
        <begin position="17"/>
        <end position="82"/>
    </location>
</feature>
<dbReference type="AlphaFoldDB" id="A0A7J0EKV3"/>
<keyword evidence="3" id="KW-0678">Repressor</keyword>
<dbReference type="Gene3D" id="1.10.10.10">
    <property type="entry name" value="Winged helix-like DNA-binding domain superfamily/Winged helix DNA-binding domain"/>
    <property type="match status" value="2"/>
</dbReference>
<feature type="compositionally biased region" description="Polar residues" evidence="10">
    <location>
        <begin position="104"/>
        <end position="139"/>
    </location>
</feature>
<protein>
    <submittedName>
        <fullName evidence="12">DP-E2F-like protein 3</fullName>
    </submittedName>
</protein>
<dbReference type="GO" id="GO:0000978">
    <property type="term" value="F:RNA polymerase II cis-regulatory region sequence-specific DNA binding"/>
    <property type="evidence" value="ECO:0007669"/>
    <property type="project" value="InterPro"/>
</dbReference>
<dbReference type="FunFam" id="1.10.10.10:FF:000295">
    <property type="entry name" value="E2F transcription factor-like E2FE"/>
    <property type="match status" value="1"/>
</dbReference>
<dbReference type="Pfam" id="PF02319">
    <property type="entry name" value="WHD_E2F_TDP"/>
    <property type="match status" value="2"/>
</dbReference>
<dbReference type="GO" id="GO:0090575">
    <property type="term" value="C:RNA polymerase II transcription regulator complex"/>
    <property type="evidence" value="ECO:0007669"/>
    <property type="project" value="TreeGrafter"/>
</dbReference>
<evidence type="ECO:0000256" key="5">
    <source>
        <dbReference type="ARBA" id="ARBA00023125"/>
    </source>
</evidence>
<keyword evidence="6 9" id="KW-0804">Transcription</keyword>
<dbReference type="PANTHER" id="PTHR12081">
    <property type="entry name" value="TRANSCRIPTION FACTOR E2F"/>
    <property type="match status" value="1"/>
</dbReference>
<sequence>MSSPRESDPQNPNYYNRKDKSLGVLCSNFLKLYDRDGVDSIGLDDAANRLGVERRRIYDIVNILESVGVLSRKAKNQYSWKGFGAIPRALDKLKEEALRENSSTSSCCHSETVSSENHYGGHSNSQTDRQDKPSVSSTVDNRKEKSLGLLTQNFIKLFLSSKVALISLDDAAKALLGDLRDPTALRTKVRRLYDIANVFSSMDLIEKTHHPESRKPAFRWLGLKGSSKNGPATALDLNESKKRVFGTDITNALPKKYKADLSLDWNSNQKEQLGKHSSKGFVFGPFTPAKVAEGGDSENKNVSRAQDLEDLASSYHPQYRNQALSDLFGHYVAAWKSWYVEADEMKQIQEVNSTKPQESRNTFGVRRKHSFRVAKEFVNRWHDLWRPVADKLTDEMLSILLPFVVVDQNSGSPIFFVHPRCCEKHKSSADS</sequence>
<proteinExistence type="inferred from homology"/>
<keyword evidence="4 9" id="KW-0805">Transcription regulation</keyword>
<keyword evidence="13" id="KW-1185">Reference proteome</keyword>
<evidence type="ECO:0000313" key="13">
    <source>
        <dbReference type="Proteomes" id="UP000585474"/>
    </source>
</evidence>
<dbReference type="Proteomes" id="UP000585474">
    <property type="component" value="Unassembled WGS sequence"/>
</dbReference>
<dbReference type="InterPro" id="IPR036390">
    <property type="entry name" value="WH_DNA-bd_sf"/>
</dbReference>
<dbReference type="InterPro" id="IPR036388">
    <property type="entry name" value="WH-like_DNA-bd_sf"/>
</dbReference>
<keyword evidence="5 9" id="KW-0238">DNA-binding</keyword>
<name>A0A7J0EKV3_9ERIC</name>
<evidence type="ECO:0000256" key="7">
    <source>
        <dbReference type="ARBA" id="ARBA00023242"/>
    </source>
</evidence>
<keyword evidence="8" id="KW-0131">Cell cycle</keyword>
<reference evidence="12 13" key="1">
    <citation type="submission" date="2019-07" db="EMBL/GenBank/DDBJ databases">
        <title>De Novo Assembly of kiwifruit Actinidia rufa.</title>
        <authorList>
            <person name="Sugita-Konishi S."/>
            <person name="Sato K."/>
            <person name="Mori E."/>
            <person name="Abe Y."/>
            <person name="Kisaki G."/>
            <person name="Hamano K."/>
            <person name="Suezawa K."/>
            <person name="Otani M."/>
            <person name="Fukuda T."/>
            <person name="Manabe T."/>
            <person name="Gomi K."/>
            <person name="Tabuchi M."/>
            <person name="Akimitsu K."/>
            <person name="Kataoka I."/>
        </authorList>
    </citation>
    <scope>NUCLEOTIDE SEQUENCE [LARGE SCALE GENOMIC DNA]</scope>
    <source>
        <strain evidence="13">cv. Fuchu</strain>
    </source>
</reference>
<evidence type="ECO:0000256" key="2">
    <source>
        <dbReference type="ARBA" id="ARBA00010940"/>
    </source>
</evidence>
<dbReference type="SMART" id="SM01372">
    <property type="entry name" value="E2F_TDP"/>
    <property type="match status" value="2"/>
</dbReference>
<dbReference type="EMBL" id="BJWL01000005">
    <property type="protein sequence ID" value="GFY87098.1"/>
    <property type="molecule type" value="Genomic_DNA"/>
</dbReference>
<dbReference type="InterPro" id="IPR015633">
    <property type="entry name" value="E2F"/>
</dbReference>